<reference evidence="10 11" key="1">
    <citation type="journal article" date="2011" name="EMBO J.">
        <title>Structural diversity of bacterial flagellar motors.</title>
        <authorList>
            <person name="Chen S."/>
            <person name="Beeby M."/>
            <person name="Murphy G.E."/>
            <person name="Leadbetter J.R."/>
            <person name="Hendrixson D.R."/>
            <person name="Briegel A."/>
            <person name="Li Z."/>
            <person name="Shi J."/>
            <person name="Tocheva E.I."/>
            <person name="Muller A."/>
            <person name="Dobro M.J."/>
            <person name="Jensen G.J."/>
        </authorList>
    </citation>
    <scope>NUCLEOTIDE SEQUENCE [LARGE SCALE GENOMIC DNA]</scope>
    <source>
        <strain evidence="10 11">DSM 6540</strain>
    </source>
</reference>
<evidence type="ECO:0000256" key="4">
    <source>
        <dbReference type="ARBA" id="ARBA00022679"/>
    </source>
</evidence>
<keyword evidence="1 8" id="KW-0963">Cytoplasm</keyword>
<protein>
    <recommendedName>
        <fullName evidence="8">Acyl-[acyl-carrier-protein]--UDP-N-acetylglucosamine O-acyltransferase</fullName>
        <shortName evidence="8">UDP-N-acetylglucosamine acyltransferase</shortName>
        <ecNumber evidence="8">2.3.1.129</ecNumber>
    </recommendedName>
</protein>
<comment type="caution">
    <text evidence="10">The sequence shown here is derived from an EMBL/GenBank/DDBJ whole genome shotgun (WGS) entry which is preliminary data.</text>
</comment>
<keyword evidence="6 8" id="KW-0443">Lipid metabolism</keyword>
<dbReference type="InterPro" id="IPR029098">
    <property type="entry name" value="Acetyltransf_C"/>
</dbReference>
<keyword evidence="2 8" id="KW-0444">Lipid biosynthesis</keyword>
<organism evidence="10 11">
    <name type="scientific">Acetonema longum DSM 6540</name>
    <dbReference type="NCBI Taxonomy" id="1009370"/>
    <lineage>
        <taxon>Bacteria</taxon>
        <taxon>Bacillati</taxon>
        <taxon>Bacillota</taxon>
        <taxon>Negativicutes</taxon>
        <taxon>Acetonemataceae</taxon>
        <taxon>Acetonema</taxon>
    </lineage>
</organism>
<dbReference type="GO" id="GO:0005737">
    <property type="term" value="C:cytoplasm"/>
    <property type="evidence" value="ECO:0007669"/>
    <property type="project" value="UniProtKB-SubCell"/>
</dbReference>
<dbReference type="Gene3D" id="1.20.1180.10">
    <property type="entry name" value="Udp N-acetylglucosamine O-acyltransferase, C-terminal domain"/>
    <property type="match status" value="1"/>
</dbReference>
<evidence type="ECO:0000259" key="9">
    <source>
        <dbReference type="Pfam" id="PF13720"/>
    </source>
</evidence>
<keyword evidence="7 8" id="KW-0012">Acyltransferase</keyword>
<dbReference type="Pfam" id="PF00132">
    <property type="entry name" value="Hexapep"/>
    <property type="match status" value="2"/>
</dbReference>
<comment type="catalytic activity">
    <reaction evidence="8">
        <text>a (3R)-hydroxyacyl-[ACP] + UDP-N-acetyl-alpha-D-glucosamine = a UDP-3-O-[(3R)-3-hydroxyacyl]-N-acetyl-alpha-D-glucosamine + holo-[ACP]</text>
        <dbReference type="Rhea" id="RHEA:67812"/>
        <dbReference type="Rhea" id="RHEA-COMP:9685"/>
        <dbReference type="Rhea" id="RHEA-COMP:9945"/>
        <dbReference type="ChEBI" id="CHEBI:57705"/>
        <dbReference type="ChEBI" id="CHEBI:64479"/>
        <dbReference type="ChEBI" id="CHEBI:78827"/>
        <dbReference type="ChEBI" id="CHEBI:173225"/>
        <dbReference type="EC" id="2.3.1.129"/>
    </reaction>
</comment>
<evidence type="ECO:0000256" key="7">
    <source>
        <dbReference type="ARBA" id="ARBA00023315"/>
    </source>
</evidence>
<evidence type="ECO:0000256" key="2">
    <source>
        <dbReference type="ARBA" id="ARBA00022516"/>
    </source>
</evidence>
<dbReference type="CDD" id="cd03351">
    <property type="entry name" value="LbH_UDP-GlcNAc_AT"/>
    <property type="match status" value="1"/>
</dbReference>
<dbReference type="RefSeq" id="WP_004097341.1">
    <property type="nucleotide sequence ID" value="NZ_AFGF01000157.1"/>
</dbReference>
<comment type="subcellular location">
    <subcellularLocation>
        <location evidence="8">Cytoplasm</location>
    </subcellularLocation>
</comment>
<feature type="domain" description="UDP N-acetylglucosamine O-acyltransferase C-terminal" evidence="9">
    <location>
        <begin position="185"/>
        <end position="266"/>
    </location>
</feature>
<gene>
    <name evidence="8" type="primary">lpxA</name>
    <name evidence="10" type="ORF">ALO_15687</name>
</gene>
<dbReference type="AlphaFoldDB" id="F7NM11"/>
<dbReference type="SUPFAM" id="SSF51161">
    <property type="entry name" value="Trimeric LpxA-like enzymes"/>
    <property type="match status" value="1"/>
</dbReference>
<evidence type="ECO:0000256" key="3">
    <source>
        <dbReference type="ARBA" id="ARBA00022556"/>
    </source>
</evidence>
<evidence type="ECO:0000256" key="1">
    <source>
        <dbReference type="ARBA" id="ARBA00022490"/>
    </source>
</evidence>
<dbReference type="Proteomes" id="UP000003240">
    <property type="component" value="Unassembled WGS sequence"/>
</dbReference>
<dbReference type="UniPathway" id="UPA00359">
    <property type="reaction ID" value="UER00477"/>
</dbReference>
<proteinExistence type="inferred from homology"/>
<keyword evidence="5 8" id="KW-0677">Repeat</keyword>
<comment type="function">
    <text evidence="8">Involved in the biosynthesis of lipid A, a phosphorylated glycolipid that anchors the lipopolysaccharide to the outer membrane of the cell.</text>
</comment>
<dbReference type="PIRSF" id="PIRSF000456">
    <property type="entry name" value="UDP-GlcNAc_acltr"/>
    <property type="match status" value="1"/>
</dbReference>
<dbReference type="PANTHER" id="PTHR43480">
    <property type="entry name" value="ACYL-[ACYL-CARRIER-PROTEIN]--UDP-N-ACETYLGLUCOSAMINE O-ACYLTRANSFERASE"/>
    <property type="match status" value="1"/>
</dbReference>
<comment type="similarity">
    <text evidence="8">Belongs to the transferase hexapeptide repeat family. LpxA subfamily.</text>
</comment>
<dbReference type="Gene3D" id="2.160.10.10">
    <property type="entry name" value="Hexapeptide repeat proteins"/>
    <property type="match status" value="1"/>
</dbReference>
<name>F7NM11_9FIRM</name>
<dbReference type="InterPro" id="IPR001451">
    <property type="entry name" value="Hexapep"/>
</dbReference>
<dbReference type="NCBIfam" id="NF003657">
    <property type="entry name" value="PRK05289.1"/>
    <property type="match status" value="1"/>
</dbReference>
<dbReference type="GO" id="GO:0008780">
    <property type="term" value="F:acyl-[acyl-carrier-protein]-UDP-N-acetylglucosamine O-acyltransferase activity"/>
    <property type="evidence" value="ECO:0007669"/>
    <property type="project" value="UniProtKB-UniRule"/>
</dbReference>
<dbReference type="InterPro" id="IPR018357">
    <property type="entry name" value="Hexapep_transf_CS"/>
</dbReference>
<dbReference type="GO" id="GO:0016020">
    <property type="term" value="C:membrane"/>
    <property type="evidence" value="ECO:0007669"/>
    <property type="project" value="GOC"/>
</dbReference>
<dbReference type="OrthoDB" id="9807278at2"/>
<dbReference type="EC" id="2.3.1.129" evidence="8"/>
<dbReference type="InterPro" id="IPR037157">
    <property type="entry name" value="Acetyltransf_C_sf"/>
</dbReference>
<dbReference type="GO" id="GO:0009245">
    <property type="term" value="P:lipid A biosynthetic process"/>
    <property type="evidence" value="ECO:0007669"/>
    <property type="project" value="UniProtKB-UniRule"/>
</dbReference>
<accession>F7NM11</accession>
<evidence type="ECO:0000313" key="10">
    <source>
        <dbReference type="EMBL" id="EGO62937.1"/>
    </source>
</evidence>
<dbReference type="InterPro" id="IPR010137">
    <property type="entry name" value="Lipid_A_LpxA"/>
</dbReference>
<evidence type="ECO:0000256" key="5">
    <source>
        <dbReference type="ARBA" id="ARBA00022737"/>
    </source>
</evidence>
<evidence type="ECO:0000313" key="11">
    <source>
        <dbReference type="Proteomes" id="UP000003240"/>
    </source>
</evidence>
<dbReference type="STRING" id="1009370.ALO_15687"/>
<evidence type="ECO:0000256" key="6">
    <source>
        <dbReference type="ARBA" id="ARBA00023098"/>
    </source>
</evidence>
<keyword evidence="4 8" id="KW-0808">Transferase</keyword>
<sequence>MKPESSVVIPIRKIHETAVIHPNARLGKDVEVGPYAVVGENVVIGEGTQICAHVVIDGWTSIGKNCVIFPGASIGAEPQDLKFKGEKSYVFIGDNTKIREFATVNRATGEGEETRIGSNCLLQAYTHVAHNCIVGNHVIMSNAATLAGHVIVEDRAVISGLTGVHQFVKIGRNAMIGGASKIVQDVPPFVIVDGHPAKVRGLNNVGMSRAGLSEVARRNLKKGFKILYRSGYSLAQAIDVMEQELESCEEVEHLLRFLRNAERGICRGGRRDITEE</sequence>
<dbReference type="eggNOG" id="COG1043">
    <property type="taxonomic scope" value="Bacteria"/>
</dbReference>
<comment type="pathway">
    <text evidence="8">Glycolipid biosynthesis; lipid IV(A) biosynthesis; lipid IV(A) from (3R)-3-hydroxytetradecanoyl-[acyl-carrier-protein] and UDP-N-acetyl-alpha-D-glucosamine: step 1/6.</text>
</comment>
<dbReference type="PANTHER" id="PTHR43480:SF1">
    <property type="entry name" value="ACYL-[ACYL-CARRIER-PROTEIN]--UDP-N-ACETYLGLUCOSAMINE O-ACYLTRANSFERASE, MITOCHONDRIAL-RELATED"/>
    <property type="match status" value="1"/>
</dbReference>
<dbReference type="NCBIfam" id="TIGR01852">
    <property type="entry name" value="lipid_A_lpxA"/>
    <property type="match status" value="1"/>
</dbReference>
<keyword evidence="3 8" id="KW-0441">Lipid A biosynthesis</keyword>
<dbReference type="HAMAP" id="MF_00387">
    <property type="entry name" value="LpxA"/>
    <property type="match status" value="1"/>
</dbReference>
<evidence type="ECO:0000256" key="8">
    <source>
        <dbReference type="HAMAP-Rule" id="MF_00387"/>
    </source>
</evidence>
<keyword evidence="11" id="KW-1185">Reference proteome</keyword>
<comment type="subunit">
    <text evidence="8">Homotrimer.</text>
</comment>
<dbReference type="PROSITE" id="PS00101">
    <property type="entry name" value="HEXAPEP_TRANSFERASES"/>
    <property type="match status" value="1"/>
</dbReference>
<dbReference type="InterPro" id="IPR011004">
    <property type="entry name" value="Trimer_LpxA-like_sf"/>
</dbReference>
<dbReference type="Pfam" id="PF13720">
    <property type="entry name" value="Acetyltransf_11"/>
    <property type="match status" value="1"/>
</dbReference>
<dbReference type="EMBL" id="AFGF01000157">
    <property type="protein sequence ID" value="EGO62937.1"/>
    <property type="molecule type" value="Genomic_DNA"/>
</dbReference>